<keyword evidence="4" id="KW-1185">Reference proteome</keyword>
<gene>
    <name evidence="3" type="ORF">DACRYDRAFT_18788</name>
</gene>
<evidence type="ECO:0000313" key="3">
    <source>
        <dbReference type="EMBL" id="EJT97416.1"/>
    </source>
</evidence>
<name>M5FVN8_DACPD</name>
<dbReference type="Gene3D" id="2.40.50.140">
    <property type="entry name" value="Nucleic acid-binding proteins"/>
    <property type="match status" value="2"/>
</dbReference>
<proteinExistence type="predicted"/>
<evidence type="ECO:0000313" key="4">
    <source>
        <dbReference type="Proteomes" id="UP000030653"/>
    </source>
</evidence>
<dbReference type="InterPro" id="IPR012340">
    <property type="entry name" value="NA-bd_OB-fold"/>
</dbReference>
<dbReference type="AlphaFoldDB" id="M5FVN8"/>
<dbReference type="OrthoDB" id="1751331at2759"/>
<accession>M5FVN8</accession>
<protein>
    <recommendedName>
        <fullName evidence="2">Replication protein A OB domain-containing protein</fullName>
    </recommendedName>
</protein>
<keyword evidence="1" id="KW-0238">DNA-binding</keyword>
<evidence type="ECO:0000256" key="1">
    <source>
        <dbReference type="ARBA" id="ARBA00023125"/>
    </source>
</evidence>
<reference evidence="3 4" key="1">
    <citation type="journal article" date="2012" name="Science">
        <title>The Paleozoic origin of enzymatic lignin decomposition reconstructed from 31 fungal genomes.</title>
        <authorList>
            <person name="Floudas D."/>
            <person name="Binder M."/>
            <person name="Riley R."/>
            <person name="Barry K."/>
            <person name="Blanchette R.A."/>
            <person name="Henrissat B."/>
            <person name="Martinez A.T."/>
            <person name="Otillar R."/>
            <person name="Spatafora J.W."/>
            <person name="Yadav J.S."/>
            <person name="Aerts A."/>
            <person name="Benoit I."/>
            <person name="Boyd A."/>
            <person name="Carlson A."/>
            <person name="Copeland A."/>
            <person name="Coutinho P.M."/>
            <person name="de Vries R.P."/>
            <person name="Ferreira P."/>
            <person name="Findley K."/>
            <person name="Foster B."/>
            <person name="Gaskell J."/>
            <person name="Glotzer D."/>
            <person name="Gorecki P."/>
            <person name="Heitman J."/>
            <person name="Hesse C."/>
            <person name="Hori C."/>
            <person name="Igarashi K."/>
            <person name="Jurgens J.A."/>
            <person name="Kallen N."/>
            <person name="Kersten P."/>
            <person name="Kohler A."/>
            <person name="Kuees U."/>
            <person name="Kumar T.K.A."/>
            <person name="Kuo A."/>
            <person name="LaButti K."/>
            <person name="Larrondo L.F."/>
            <person name="Lindquist E."/>
            <person name="Ling A."/>
            <person name="Lombard V."/>
            <person name="Lucas S."/>
            <person name="Lundell T."/>
            <person name="Martin R."/>
            <person name="McLaughlin D.J."/>
            <person name="Morgenstern I."/>
            <person name="Morin E."/>
            <person name="Murat C."/>
            <person name="Nagy L.G."/>
            <person name="Nolan M."/>
            <person name="Ohm R.A."/>
            <person name="Patyshakuliyeva A."/>
            <person name="Rokas A."/>
            <person name="Ruiz-Duenas F.J."/>
            <person name="Sabat G."/>
            <person name="Salamov A."/>
            <person name="Samejima M."/>
            <person name="Schmutz J."/>
            <person name="Slot J.C."/>
            <person name="St John F."/>
            <person name="Stenlid J."/>
            <person name="Sun H."/>
            <person name="Sun S."/>
            <person name="Syed K."/>
            <person name="Tsang A."/>
            <person name="Wiebenga A."/>
            <person name="Young D."/>
            <person name="Pisabarro A."/>
            <person name="Eastwood D.C."/>
            <person name="Martin F."/>
            <person name="Cullen D."/>
            <person name="Grigoriev I.V."/>
            <person name="Hibbett D.S."/>
        </authorList>
    </citation>
    <scope>NUCLEOTIDE SEQUENCE [LARGE SCALE GENOMIC DNA]</scope>
    <source>
        <strain evidence="3 4">DJM-731 SS1</strain>
    </source>
</reference>
<dbReference type="Proteomes" id="UP000030653">
    <property type="component" value="Unassembled WGS sequence"/>
</dbReference>
<dbReference type="Pfam" id="PF16900">
    <property type="entry name" value="REPA_OB_2"/>
    <property type="match status" value="1"/>
</dbReference>
<dbReference type="GeneID" id="63686452"/>
<dbReference type="EMBL" id="JH795877">
    <property type="protein sequence ID" value="EJT97416.1"/>
    <property type="molecule type" value="Genomic_DNA"/>
</dbReference>
<dbReference type="GO" id="GO:0003677">
    <property type="term" value="F:DNA binding"/>
    <property type="evidence" value="ECO:0007669"/>
    <property type="project" value="UniProtKB-KW"/>
</dbReference>
<evidence type="ECO:0000259" key="2">
    <source>
        <dbReference type="Pfam" id="PF16900"/>
    </source>
</evidence>
<organism evidence="3 4">
    <name type="scientific">Dacryopinax primogenitus (strain DJM 731)</name>
    <name type="common">Brown rot fungus</name>
    <dbReference type="NCBI Taxonomy" id="1858805"/>
    <lineage>
        <taxon>Eukaryota</taxon>
        <taxon>Fungi</taxon>
        <taxon>Dikarya</taxon>
        <taxon>Basidiomycota</taxon>
        <taxon>Agaricomycotina</taxon>
        <taxon>Dacrymycetes</taxon>
        <taxon>Dacrymycetales</taxon>
        <taxon>Dacrymycetaceae</taxon>
        <taxon>Dacryopinax</taxon>
    </lineage>
</organism>
<dbReference type="HOGENOM" id="CLU_616804_0_0_1"/>
<feature type="domain" description="Replication protein A OB" evidence="2">
    <location>
        <begin position="180"/>
        <end position="249"/>
    </location>
</feature>
<dbReference type="SUPFAM" id="SSF50249">
    <property type="entry name" value="Nucleic acid-binding proteins"/>
    <property type="match status" value="1"/>
</dbReference>
<dbReference type="InterPro" id="IPR031657">
    <property type="entry name" value="REPA_OB_2"/>
</dbReference>
<dbReference type="RefSeq" id="XP_040624314.1">
    <property type="nucleotide sequence ID" value="XM_040771390.1"/>
</dbReference>
<sequence>MTNISDTLTTNFCHSLLTNKTVCQDGVVQILSLKKVKINSTNLEPKQHKCKIRVCILRNTGGVKLKSKNGAFVCNLTFADSSGKISAVTWSNAAINPASLLTIRKLKIAEKMSIIELIDDGKVPPLTYNFIRLSELNLVRTTSCDVICVINMVDDEVILCNIKRPTNSAPVHILTDFVLASTLTPRVNDRMTIQEVQVVDASRYTCRVAVWGEEAIKFNAIIRDVIIIQAAQVCKHAGTSLLLEAGSKILFENGGQLMTFMELSDITFGASATACLSSMSGQDKLTTISDAIYNELGSDGNKTLFKTFAYLKDICTDQIAYHACQMLRCNGLVNPFMAEVPIQPQTDQAYVNEDSKETLFKMKQLWECCVCHKSFDDSCICYQLEVQITDGKESITMTMFDKVIEEMLQIPVHQVENMHVHQDPHLSRLAYGGLYKLGQRPSYV</sequence>
<dbReference type="STRING" id="1858805.M5FVN8"/>